<dbReference type="Proteomes" id="UP000688137">
    <property type="component" value="Unassembled WGS sequence"/>
</dbReference>
<reference evidence="3" key="1">
    <citation type="submission" date="2021-01" db="EMBL/GenBank/DDBJ databases">
        <authorList>
            <consortium name="Genoscope - CEA"/>
            <person name="William W."/>
        </authorList>
    </citation>
    <scope>NUCLEOTIDE SEQUENCE</scope>
</reference>
<proteinExistence type="predicted"/>
<dbReference type="EMBL" id="CAJJDM010000066">
    <property type="protein sequence ID" value="CAD8080626.1"/>
    <property type="molecule type" value="Genomic_DNA"/>
</dbReference>
<feature type="compositionally biased region" description="Polar residues" evidence="2">
    <location>
        <begin position="161"/>
        <end position="171"/>
    </location>
</feature>
<evidence type="ECO:0000313" key="3">
    <source>
        <dbReference type="EMBL" id="CAD8080626.1"/>
    </source>
</evidence>
<dbReference type="AlphaFoldDB" id="A0A8S1MTK7"/>
<protein>
    <submittedName>
        <fullName evidence="3">Uncharacterized protein</fullName>
    </submittedName>
</protein>
<feature type="region of interest" description="Disordered" evidence="2">
    <location>
        <begin position="147"/>
        <end position="171"/>
    </location>
</feature>
<name>A0A8S1MTK7_PARPR</name>
<sequence length="272" mass="31985">MDLLRERAQDIRNLQNNQVQIKEKIRQIIETDSMNQLYQAKKLNQNDLLQFQEAIKFILKIIAVNFELLNLEPTLASTTKNLIDLYLYYGLPSKADQLQNEIYNQSKQSIFLILLQHLIDITRMALEFTIKRQTNLRIFCVGKEIDKKKSTSNPPKRLNFKSVQRSESNTQEKVIQSKQSIHHFETQSPNESPAKTQRILEEIQATSRDNSVIRCHQIRQTEIITKTLLPSIYQPKFNQQSLFRQLKQRNLSIQNTIQSYIKQINDKNITDL</sequence>
<dbReference type="OMA" id="RCHQIRQ"/>
<accession>A0A8S1MTK7</accession>
<evidence type="ECO:0000256" key="2">
    <source>
        <dbReference type="SAM" id="MobiDB-lite"/>
    </source>
</evidence>
<evidence type="ECO:0000313" key="4">
    <source>
        <dbReference type="Proteomes" id="UP000688137"/>
    </source>
</evidence>
<gene>
    <name evidence="3" type="ORF">PPRIM_AZ9-3.1.T0640053</name>
</gene>
<keyword evidence="1" id="KW-0175">Coiled coil</keyword>
<organism evidence="3 4">
    <name type="scientific">Paramecium primaurelia</name>
    <dbReference type="NCBI Taxonomy" id="5886"/>
    <lineage>
        <taxon>Eukaryota</taxon>
        <taxon>Sar</taxon>
        <taxon>Alveolata</taxon>
        <taxon>Ciliophora</taxon>
        <taxon>Intramacronucleata</taxon>
        <taxon>Oligohymenophorea</taxon>
        <taxon>Peniculida</taxon>
        <taxon>Parameciidae</taxon>
        <taxon>Paramecium</taxon>
    </lineage>
</organism>
<feature type="coiled-coil region" evidence="1">
    <location>
        <begin position="4"/>
        <end position="31"/>
    </location>
</feature>
<evidence type="ECO:0000256" key="1">
    <source>
        <dbReference type="SAM" id="Coils"/>
    </source>
</evidence>
<comment type="caution">
    <text evidence="3">The sequence shown here is derived from an EMBL/GenBank/DDBJ whole genome shotgun (WGS) entry which is preliminary data.</text>
</comment>
<keyword evidence="4" id="KW-1185">Reference proteome</keyword>